<accession>A0A4R1I889</accession>
<dbReference type="Pfam" id="PF03466">
    <property type="entry name" value="LysR_substrate"/>
    <property type="match status" value="1"/>
</dbReference>
<evidence type="ECO:0000256" key="1">
    <source>
        <dbReference type="ARBA" id="ARBA00009437"/>
    </source>
</evidence>
<keyword evidence="3" id="KW-0238">DNA-binding</keyword>
<dbReference type="OrthoDB" id="1631201at2"/>
<dbReference type="GO" id="GO:0003700">
    <property type="term" value="F:DNA-binding transcription factor activity"/>
    <property type="evidence" value="ECO:0007669"/>
    <property type="project" value="InterPro"/>
</dbReference>
<keyword evidence="2" id="KW-0805">Transcription regulation</keyword>
<evidence type="ECO:0000259" key="5">
    <source>
        <dbReference type="PROSITE" id="PS50931"/>
    </source>
</evidence>
<evidence type="ECO:0000256" key="3">
    <source>
        <dbReference type="ARBA" id="ARBA00023125"/>
    </source>
</evidence>
<dbReference type="Gene3D" id="3.40.190.10">
    <property type="entry name" value="Periplasmic binding protein-like II"/>
    <property type="match status" value="2"/>
</dbReference>
<evidence type="ECO:0000256" key="4">
    <source>
        <dbReference type="ARBA" id="ARBA00023163"/>
    </source>
</evidence>
<dbReference type="Proteomes" id="UP000295030">
    <property type="component" value="Unassembled WGS sequence"/>
</dbReference>
<organism evidence="6 7">
    <name type="scientific">Ancylobacter aquaticus</name>
    <dbReference type="NCBI Taxonomy" id="100"/>
    <lineage>
        <taxon>Bacteria</taxon>
        <taxon>Pseudomonadati</taxon>
        <taxon>Pseudomonadota</taxon>
        <taxon>Alphaproteobacteria</taxon>
        <taxon>Hyphomicrobiales</taxon>
        <taxon>Xanthobacteraceae</taxon>
        <taxon>Ancylobacter</taxon>
    </lineage>
</organism>
<dbReference type="PANTHER" id="PTHR30579">
    <property type="entry name" value="TRANSCRIPTIONAL REGULATOR"/>
    <property type="match status" value="1"/>
</dbReference>
<dbReference type="InterPro" id="IPR005119">
    <property type="entry name" value="LysR_subst-bd"/>
</dbReference>
<gene>
    <name evidence="6" type="ORF">EV667_0459</name>
</gene>
<keyword evidence="4" id="KW-0804">Transcription</keyword>
<sequence length="301" mass="33032">MIRSLEIVLLRTFVLMVEERSVTRVAEKLGRTQPAISLQIRRLEDAARRPLFESSLRQLRLTPYGEMLLPYARAVLRLHDEAQAKLASDEIEGRVTLACPDLYAAFLLPATLASFRAAYPRVEVSVRCNLTRQIATDMDGGLVDVAIVTRMPGVQPKSAHAVHLREEALVWLGAEGGDAHRRVPIPLALLPEGNLYRDLALMELNETGIKWRVACVSESIAGLQAMALADAAIIVLAESVHARGLVNLPENCGLPVLPPVDLMLWRRREGLSEAAAHFASHIEGHICRDRASPVTSIAAEA</sequence>
<feature type="domain" description="HTH lysR-type" evidence="5">
    <location>
        <begin position="5"/>
        <end position="62"/>
    </location>
</feature>
<protein>
    <submittedName>
        <fullName evidence="6">LysR family transcriptional regulator</fullName>
    </submittedName>
</protein>
<dbReference type="PROSITE" id="PS50931">
    <property type="entry name" value="HTH_LYSR"/>
    <property type="match status" value="1"/>
</dbReference>
<dbReference type="RefSeq" id="WP_131833710.1">
    <property type="nucleotide sequence ID" value="NZ_SMFY01000001.1"/>
</dbReference>
<evidence type="ECO:0000256" key="2">
    <source>
        <dbReference type="ARBA" id="ARBA00023015"/>
    </source>
</evidence>
<comment type="similarity">
    <text evidence="1">Belongs to the LysR transcriptional regulatory family.</text>
</comment>
<dbReference type="SUPFAM" id="SSF53850">
    <property type="entry name" value="Periplasmic binding protein-like II"/>
    <property type="match status" value="1"/>
</dbReference>
<dbReference type="Gene3D" id="1.10.10.10">
    <property type="entry name" value="Winged helix-like DNA-binding domain superfamily/Winged helix DNA-binding domain"/>
    <property type="match status" value="1"/>
</dbReference>
<dbReference type="InterPro" id="IPR036390">
    <property type="entry name" value="WH_DNA-bd_sf"/>
</dbReference>
<evidence type="ECO:0000313" key="7">
    <source>
        <dbReference type="Proteomes" id="UP000295030"/>
    </source>
</evidence>
<evidence type="ECO:0000313" key="6">
    <source>
        <dbReference type="EMBL" id="TCK30371.1"/>
    </source>
</evidence>
<proteinExistence type="inferred from homology"/>
<dbReference type="Pfam" id="PF00126">
    <property type="entry name" value="HTH_1"/>
    <property type="match status" value="1"/>
</dbReference>
<dbReference type="SUPFAM" id="SSF46785">
    <property type="entry name" value="Winged helix' DNA-binding domain"/>
    <property type="match status" value="1"/>
</dbReference>
<dbReference type="PANTHER" id="PTHR30579:SF7">
    <property type="entry name" value="HTH-TYPE TRANSCRIPTIONAL REGULATOR LRHA-RELATED"/>
    <property type="match status" value="1"/>
</dbReference>
<dbReference type="InterPro" id="IPR000847">
    <property type="entry name" value="LysR_HTH_N"/>
</dbReference>
<dbReference type="InterPro" id="IPR036388">
    <property type="entry name" value="WH-like_DNA-bd_sf"/>
</dbReference>
<dbReference type="PRINTS" id="PR00039">
    <property type="entry name" value="HTHLYSR"/>
</dbReference>
<dbReference type="EMBL" id="SMFY01000001">
    <property type="protein sequence ID" value="TCK30371.1"/>
    <property type="molecule type" value="Genomic_DNA"/>
</dbReference>
<comment type="caution">
    <text evidence="6">The sequence shown here is derived from an EMBL/GenBank/DDBJ whole genome shotgun (WGS) entry which is preliminary data.</text>
</comment>
<name>A0A4R1I889_ANCAQ</name>
<dbReference type="AlphaFoldDB" id="A0A4R1I889"/>
<reference evidence="6 7" key="1">
    <citation type="submission" date="2019-03" db="EMBL/GenBank/DDBJ databases">
        <title>Genomic Encyclopedia of Type Strains, Phase IV (KMG-IV): sequencing the most valuable type-strain genomes for metagenomic binning, comparative biology and taxonomic classification.</title>
        <authorList>
            <person name="Goeker M."/>
        </authorList>
    </citation>
    <scope>NUCLEOTIDE SEQUENCE [LARGE SCALE GENOMIC DNA]</scope>
    <source>
        <strain evidence="6 7">DSM 101</strain>
    </source>
</reference>
<keyword evidence="7" id="KW-1185">Reference proteome</keyword>
<dbReference type="InterPro" id="IPR050176">
    <property type="entry name" value="LTTR"/>
</dbReference>
<dbReference type="GO" id="GO:0003677">
    <property type="term" value="F:DNA binding"/>
    <property type="evidence" value="ECO:0007669"/>
    <property type="project" value="UniProtKB-KW"/>
</dbReference>